<name>A0A1F7GME4_9BACT</name>
<organism evidence="2 3">
    <name type="scientific">Candidatus Roizmanbacteria bacterium RIFCSPHIGHO2_01_FULL_39_8</name>
    <dbReference type="NCBI Taxonomy" id="1802033"/>
    <lineage>
        <taxon>Bacteria</taxon>
        <taxon>Candidatus Roizmaniibacteriota</taxon>
    </lineage>
</organism>
<keyword evidence="1" id="KW-0812">Transmembrane</keyword>
<evidence type="ECO:0000313" key="2">
    <source>
        <dbReference type="EMBL" id="OGK20109.1"/>
    </source>
</evidence>
<dbReference type="EMBL" id="MFZI01000040">
    <property type="protein sequence ID" value="OGK20109.1"/>
    <property type="molecule type" value="Genomic_DNA"/>
</dbReference>
<dbReference type="AlphaFoldDB" id="A0A1F7GME4"/>
<gene>
    <name evidence="2" type="ORF">A2866_01130</name>
</gene>
<accession>A0A1F7GME4</accession>
<feature type="transmembrane region" description="Helical" evidence="1">
    <location>
        <begin position="30"/>
        <end position="54"/>
    </location>
</feature>
<evidence type="ECO:0000313" key="3">
    <source>
        <dbReference type="Proteomes" id="UP000177026"/>
    </source>
</evidence>
<proteinExistence type="predicted"/>
<evidence type="ECO:0000256" key="1">
    <source>
        <dbReference type="SAM" id="Phobius"/>
    </source>
</evidence>
<comment type="caution">
    <text evidence="2">The sequence shown here is derived from an EMBL/GenBank/DDBJ whole genome shotgun (WGS) entry which is preliminary data.</text>
</comment>
<reference evidence="2 3" key="1">
    <citation type="journal article" date="2016" name="Nat. Commun.">
        <title>Thousands of microbial genomes shed light on interconnected biogeochemical processes in an aquifer system.</title>
        <authorList>
            <person name="Anantharaman K."/>
            <person name="Brown C.T."/>
            <person name="Hug L.A."/>
            <person name="Sharon I."/>
            <person name="Castelle C.J."/>
            <person name="Probst A.J."/>
            <person name="Thomas B.C."/>
            <person name="Singh A."/>
            <person name="Wilkins M.J."/>
            <person name="Karaoz U."/>
            <person name="Brodie E.L."/>
            <person name="Williams K.H."/>
            <person name="Hubbard S.S."/>
            <person name="Banfield J.F."/>
        </authorList>
    </citation>
    <scope>NUCLEOTIDE SEQUENCE [LARGE SCALE GENOMIC DNA]</scope>
</reference>
<keyword evidence="1" id="KW-1133">Transmembrane helix</keyword>
<dbReference type="Proteomes" id="UP000177026">
    <property type="component" value="Unassembled WGS sequence"/>
</dbReference>
<sequence>MQDSSSNVSGEDPLVRLKNLLLLIVKKLLISYQIVVGIVGLAFLLIVTLLVIFYQILGY</sequence>
<protein>
    <submittedName>
        <fullName evidence="2">Uncharacterized protein</fullName>
    </submittedName>
</protein>
<keyword evidence="1" id="KW-0472">Membrane</keyword>